<dbReference type="InterPro" id="IPR021913">
    <property type="entry name" value="DUF3526"/>
</dbReference>
<evidence type="ECO:0000313" key="2">
    <source>
        <dbReference type="EMBL" id="UOB18634.1"/>
    </source>
</evidence>
<dbReference type="PANTHER" id="PTHR43471:SF1">
    <property type="entry name" value="ABC TRANSPORTER PERMEASE PROTEIN NOSY-RELATED"/>
    <property type="match status" value="1"/>
</dbReference>
<dbReference type="PANTHER" id="PTHR43471">
    <property type="entry name" value="ABC TRANSPORTER PERMEASE"/>
    <property type="match status" value="1"/>
</dbReference>
<keyword evidence="3" id="KW-1185">Reference proteome</keyword>
<name>A0A9E6ZPQ5_9FLAO</name>
<keyword evidence="1" id="KW-0812">Transmembrane</keyword>
<dbReference type="AlphaFoldDB" id="A0A9E6ZPQ5"/>
<feature type="transmembrane region" description="Helical" evidence="1">
    <location>
        <begin position="235"/>
        <end position="255"/>
    </location>
</feature>
<evidence type="ECO:0000256" key="1">
    <source>
        <dbReference type="SAM" id="Phobius"/>
    </source>
</evidence>
<reference evidence="2" key="1">
    <citation type="submission" date="2022-03" db="EMBL/GenBank/DDBJ databases">
        <title>Description of Abyssus ytuae gen. nov., sp. nov., a novel member of the family Flavobacteriaceae isolated from the sediment of Mariana Trench.</title>
        <authorList>
            <person name="Zhang J."/>
            <person name="Xu X."/>
        </authorList>
    </citation>
    <scope>NUCLEOTIDE SEQUENCE</scope>
    <source>
        <strain evidence="2">MT3330</strain>
    </source>
</reference>
<accession>A0A9E6ZPQ5</accession>
<gene>
    <name evidence="2" type="ORF">MQE35_04930</name>
</gene>
<evidence type="ECO:0000313" key="3">
    <source>
        <dbReference type="Proteomes" id="UP000831290"/>
    </source>
</evidence>
<protein>
    <submittedName>
        <fullName evidence="2">DUF3526 domain-containing protein</fullName>
    </submittedName>
</protein>
<sequence>MFSLLMTQFLRSRTVILSFILIITLGVVSIFIGKQFLSRQEKAIDEITAYQENHIQKNVDFHGNDLGLLLYYLKFTFINKPSTLAGLSIGQSDVNPTVQLTKILNLEGQKYDTDLINPVNLQSGNLDLGFVIIYLFPLLTISILYNLLSEETESGTWRLVAVQTESRLKFLLGKLSVRAGFLYAALILLLLLAKVILKIPFGMNFMVVTGLSILYLTFWIMLCFFLIGFKKSSGFNILVLLSVWLVLIILLPATINNYIAYKYPVPEALSTMIKQRDSYHTKWDADKIETLKSFYDHYPQFESYGYPNEGFTWLWYYAMQQMGDDDAREESQQFRNKIMQREIMSRKIAQFIPNMYTQIAFNKIARTGLINHMDFMDETTNFHERLRLYFYPKIFDGKTADDVNWSHFKPEYFEHKSSMDNYKLLTPLLIFAASVFLISIVKARNI</sequence>
<feature type="transmembrane region" description="Helical" evidence="1">
    <location>
        <begin position="175"/>
        <end position="193"/>
    </location>
</feature>
<dbReference type="KEGG" id="fbm:MQE35_04930"/>
<dbReference type="RefSeq" id="WP_255845246.1">
    <property type="nucleotide sequence ID" value="NZ_CP094358.1"/>
</dbReference>
<keyword evidence="1" id="KW-0472">Membrane</keyword>
<feature type="transmembrane region" description="Helical" evidence="1">
    <location>
        <begin position="424"/>
        <end position="441"/>
    </location>
</feature>
<feature type="transmembrane region" description="Helical" evidence="1">
    <location>
        <begin position="205"/>
        <end position="229"/>
    </location>
</feature>
<dbReference type="EMBL" id="CP094358">
    <property type="protein sequence ID" value="UOB18634.1"/>
    <property type="molecule type" value="Genomic_DNA"/>
</dbReference>
<organism evidence="2 3">
    <name type="scientific">Abyssalbus ytuae</name>
    <dbReference type="NCBI Taxonomy" id="2926907"/>
    <lineage>
        <taxon>Bacteria</taxon>
        <taxon>Pseudomonadati</taxon>
        <taxon>Bacteroidota</taxon>
        <taxon>Flavobacteriia</taxon>
        <taxon>Flavobacteriales</taxon>
        <taxon>Flavobacteriaceae</taxon>
        <taxon>Abyssalbus</taxon>
    </lineage>
</organism>
<dbReference type="Proteomes" id="UP000831290">
    <property type="component" value="Chromosome"/>
</dbReference>
<dbReference type="Pfam" id="PF12040">
    <property type="entry name" value="DUF3526"/>
    <property type="match status" value="1"/>
</dbReference>
<keyword evidence="1" id="KW-1133">Transmembrane helix</keyword>
<proteinExistence type="predicted"/>
<feature type="transmembrane region" description="Helical" evidence="1">
    <location>
        <begin position="128"/>
        <end position="148"/>
    </location>
</feature>
<dbReference type="Pfam" id="PF12679">
    <property type="entry name" value="ABC2_membrane_2"/>
    <property type="match status" value="1"/>
</dbReference>
<feature type="transmembrane region" description="Helical" evidence="1">
    <location>
        <begin position="12"/>
        <end position="32"/>
    </location>
</feature>